<organism evidence="1 2">
    <name type="scientific">Vitis vinifera</name>
    <name type="common">Grape</name>
    <dbReference type="NCBI Taxonomy" id="29760"/>
    <lineage>
        <taxon>Eukaryota</taxon>
        <taxon>Viridiplantae</taxon>
        <taxon>Streptophyta</taxon>
        <taxon>Embryophyta</taxon>
        <taxon>Tracheophyta</taxon>
        <taxon>Spermatophyta</taxon>
        <taxon>Magnoliopsida</taxon>
        <taxon>eudicotyledons</taxon>
        <taxon>Gunneridae</taxon>
        <taxon>Pentapetalae</taxon>
        <taxon>rosids</taxon>
        <taxon>Vitales</taxon>
        <taxon>Vitaceae</taxon>
        <taxon>Viteae</taxon>
        <taxon>Vitis</taxon>
    </lineage>
</organism>
<comment type="caution">
    <text evidence="1">The sequence shown here is derived from an EMBL/GenBank/DDBJ whole genome shotgun (WGS) entry which is preliminary data.</text>
</comment>
<reference evidence="1 2" key="1">
    <citation type="journal article" date="2018" name="PLoS Genet.">
        <title>Population sequencing reveals clonal diversity and ancestral inbreeding in the grapevine cultivar Chardonnay.</title>
        <authorList>
            <person name="Roach M.J."/>
            <person name="Johnson D.L."/>
            <person name="Bohlmann J."/>
            <person name="van Vuuren H.J."/>
            <person name="Jones S.J."/>
            <person name="Pretorius I.S."/>
            <person name="Schmidt S.A."/>
            <person name="Borneman A.R."/>
        </authorList>
    </citation>
    <scope>NUCLEOTIDE SEQUENCE [LARGE SCALE GENOMIC DNA]</scope>
    <source>
        <strain evidence="2">cv. Chardonnay</strain>
        <tissue evidence="1">Leaf</tissue>
    </source>
</reference>
<dbReference type="AlphaFoldDB" id="A0A438GCL1"/>
<dbReference type="EMBL" id="QGNW01000478">
    <property type="protein sequence ID" value="RVW69926.1"/>
    <property type="molecule type" value="Genomic_DNA"/>
</dbReference>
<proteinExistence type="predicted"/>
<evidence type="ECO:0000313" key="1">
    <source>
        <dbReference type="EMBL" id="RVW69926.1"/>
    </source>
</evidence>
<name>A0A438GCL1_VITVI</name>
<dbReference type="Proteomes" id="UP000288805">
    <property type="component" value="Unassembled WGS sequence"/>
</dbReference>
<evidence type="ECO:0000313" key="2">
    <source>
        <dbReference type="Proteomes" id="UP000288805"/>
    </source>
</evidence>
<gene>
    <name evidence="1" type="ORF">CK203_061910</name>
</gene>
<accession>A0A438GCL1</accession>
<sequence length="105" mass="11919">MSIDGRKKKGYITGRKVASVEDDPNYNEWEVEDALVKSWLINSMTDQLMSHFVLNQVSGRVLATTPLPSLKEAYSLVHREEQRQVTRGTKDHFEASAMAIHKNST</sequence>
<protein>
    <submittedName>
        <fullName evidence="1">Uncharacterized protein</fullName>
    </submittedName>
</protein>